<reference evidence="2" key="1">
    <citation type="journal article" date="2021" name="PeerJ">
        <title>Extensive microbial diversity within the chicken gut microbiome revealed by metagenomics and culture.</title>
        <authorList>
            <person name="Gilroy R."/>
            <person name="Ravi A."/>
            <person name="Getino M."/>
            <person name="Pursley I."/>
            <person name="Horton D.L."/>
            <person name="Alikhan N.F."/>
            <person name="Baker D."/>
            <person name="Gharbi K."/>
            <person name="Hall N."/>
            <person name="Watson M."/>
            <person name="Adriaenssens E.M."/>
            <person name="Foster-Nyarko E."/>
            <person name="Jarju S."/>
            <person name="Secka A."/>
            <person name="Antonio M."/>
            <person name="Oren A."/>
            <person name="Chaudhuri R.R."/>
            <person name="La Ragione R."/>
            <person name="Hildebrand F."/>
            <person name="Pallen M.J."/>
        </authorList>
    </citation>
    <scope>NUCLEOTIDE SEQUENCE</scope>
    <source>
        <strain evidence="2">G3-2149</strain>
    </source>
</reference>
<name>A0A9E2L645_9BACT</name>
<feature type="compositionally biased region" description="Basic and acidic residues" evidence="1">
    <location>
        <begin position="130"/>
        <end position="146"/>
    </location>
</feature>
<organism evidence="2 3">
    <name type="scientific">Candidatus Paraprevotella stercoravium</name>
    <dbReference type="NCBI Taxonomy" id="2838725"/>
    <lineage>
        <taxon>Bacteria</taxon>
        <taxon>Pseudomonadati</taxon>
        <taxon>Bacteroidota</taxon>
        <taxon>Bacteroidia</taxon>
        <taxon>Bacteroidales</taxon>
        <taxon>Prevotellaceae</taxon>
        <taxon>Paraprevotella</taxon>
    </lineage>
</organism>
<evidence type="ECO:0000313" key="2">
    <source>
        <dbReference type="EMBL" id="MBU3853329.1"/>
    </source>
</evidence>
<sequence length="146" mass="16310">MSRHIRPVIRFRQWSRKAYAAFASLGREVVISRVGKSITEASLCKVAKYTVCEMRHYIPGYEATETELAPPDIGTPELELMLLVEPTIPAVPAASYLIDNNIAVRPALQPLTGRSAGRIVFSINSKHSPAPKESERLQECYKTDRL</sequence>
<proteinExistence type="predicted"/>
<evidence type="ECO:0000256" key="1">
    <source>
        <dbReference type="SAM" id="MobiDB-lite"/>
    </source>
</evidence>
<dbReference type="AlphaFoldDB" id="A0A9E2L645"/>
<comment type="caution">
    <text evidence="2">The sequence shown here is derived from an EMBL/GenBank/DDBJ whole genome shotgun (WGS) entry which is preliminary data.</text>
</comment>
<reference evidence="2" key="2">
    <citation type="submission" date="2021-04" db="EMBL/GenBank/DDBJ databases">
        <authorList>
            <person name="Gilroy R."/>
        </authorList>
    </citation>
    <scope>NUCLEOTIDE SEQUENCE</scope>
    <source>
        <strain evidence="2">G3-2149</strain>
    </source>
</reference>
<accession>A0A9E2L645</accession>
<gene>
    <name evidence="2" type="ORF">H9789_05835</name>
</gene>
<evidence type="ECO:0000313" key="3">
    <source>
        <dbReference type="Proteomes" id="UP000823865"/>
    </source>
</evidence>
<dbReference type="Proteomes" id="UP000823865">
    <property type="component" value="Unassembled WGS sequence"/>
</dbReference>
<feature type="region of interest" description="Disordered" evidence="1">
    <location>
        <begin position="127"/>
        <end position="146"/>
    </location>
</feature>
<protein>
    <submittedName>
        <fullName evidence="2">Uncharacterized protein</fullName>
    </submittedName>
</protein>
<dbReference type="EMBL" id="JAHLFU010000120">
    <property type="protein sequence ID" value="MBU3853329.1"/>
    <property type="molecule type" value="Genomic_DNA"/>
</dbReference>